<dbReference type="AlphaFoldDB" id="A0A8B6FZS6"/>
<evidence type="ECO:0000313" key="3">
    <source>
        <dbReference type="Proteomes" id="UP000596742"/>
    </source>
</evidence>
<dbReference type="PANTHER" id="PTHR31027">
    <property type="entry name" value="NUCLEAR SEGREGATION PROTEIN BFR1"/>
    <property type="match status" value="1"/>
</dbReference>
<dbReference type="Proteomes" id="UP000596742">
    <property type="component" value="Unassembled WGS sequence"/>
</dbReference>
<proteinExistence type="predicted"/>
<protein>
    <recommendedName>
        <fullName evidence="4">Lebercilin domain-containing protein</fullName>
    </recommendedName>
</protein>
<feature type="compositionally biased region" description="Polar residues" evidence="1">
    <location>
        <begin position="501"/>
        <end position="532"/>
    </location>
</feature>
<keyword evidence="3" id="KW-1185">Reference proteome</keyword>
<dbReference type="GO" id="GO:0003729">
    <property type="term" value="F:mRNA binding"/>
    <property type="evidence" value="ECO:0007669"/>
    <property type="project" value="TreeGrafter"/>
</dbReference>
<feature type="compositionally biased region" description="Basic and acidic residues" evidence="1">
    <location>
        <begin position="1"/>
        <end position="15"/>
    </location>
</feature>
<feature type="region of interest" description="Disordered" evidence="1">
    <location>
        <begin position="235"/>
        <end position="260"/>
    </location>
</feature>
<feature type="region of interest" description="Disordered" evidence="1">
    <location>
        <begin position="455"/>
        <end position="532"/>
    </location>
</feature>
<name>A0A8B6FZS6_MYTGA</name>
<feature type="region of interest" description="Disordered" evidence="1">
    <location>
        <begin position="1"/>
        <end position="39"/>
    </location>
</feature>
<evidence type="ECO:0000256" key="1">
    <source>
        <dbReference type="SAM" id="MobiDB-lite"/>
    </source>
</evidence>
<sequence>MDDSAESKDDADKEILGSSNSSLDLKRVKPPNKKKHEDEVEGIQNIIKEKETLLRSLTAENFQNFLKATRAEKLAVIEKLKKIDTDLKAFSQQITKKKGIQDQLQSRLHYRSDVKIDDAIRRLEWQLKIQNFKLTEEKKIVAEIDSLKRSKKDLSQFLAAKKEVDEIRERQRRMREERDRYQKNVNQLRNKEDETKKSLEEKKSKLYVLKKEIDKLYTRKRHMIHEFKQHEKEYNEVKDEMKKQKKRDSFKRKEESKSHMEAFQNDIEEYGLQKEPYEDEIKLCNTLINYLQKFQVAEDEVEEPSKNTGVVDELDDGKYILLKKTEDTDYSSVRPTKRRPSKKGKKFSVTKPITHAPQIFSQFASLMLNAPSTIPEIIVSLEQVQARKTFYEEGGPIPTQRMVTPSIEEHSASETGISATESAMCEMSRQVSNTESNDNPEDSFFVLDELVKLSGNDDNLSDKSEDTLARSNSDSTDRGHSDVDNSELSPKSRKGSDVSECESTVISSESLKNQLANSTNLKTSSNSVPKTGSELLQISGSSIEEQTQNIPKIDAWTIPRSVLLTEPESQNSQSGTIQNLSKTDAVQFVKKDVAKSENTKLPLFHEAEFPSLKKDMYKKPNVIDNEFEHLTELSPLEHLTEFDQNALREIDSHIFDQTQKNNNTCCKTNPVIDDDFIGNRKYKDTICGQDDSFVVIDDNSNIHDLTEGSNGDHKTICDDYCNTQDRHILFSTHL</sequence>
<organism evidence="2 3">
    <name type="scientific">Mytilus galloprovincialis</name>
    <name type="common">Mediterranean mussel</name>
    <dbReference type="NCBI Taxonomy" id="29158"/>
    <lineage>
        <taxon>Eukaryota</taxon>
        <taxon>Metazoa</taxon>
        <taxon>Spiralia</taxon>
        <taxon>Lophotrochozoa</taxon>
        <taxon>Mollusca</taxon>
        <taxon>Bivalvia</taxon>
        <taxon>Autobranchia</taxon>
        <taxon>Pteriomorphia</taxon>
        <taxon>Mytilida</taxon>
        <taxon>Mytiloidea</taxon>
        <taxon>Mytilidae</taxon>
        <taxon>Mytilinae</taxon>
        <taxon>Mytilus</taxon>
    </lineage>
</organism>
<gene>
    <name evidence="2" type="ORF">MGAL_10B063150</name>
</gene>
<dbReference type="OrthoDB" id="2195113at2759"/>
<dbReference type="InterPro" id="IPR039604">
    <property type="entry name" value="Bfr1"/>
</dbReference>
<dbReference type="GO" id="GO:0005783">
    <property type="term" value="C:endoplasmic reticulum"/>
    <property type="evidence" value="ECO:0007669"/>
    <property type="project" value="TreeGrafter"/>
</dbReference>
<dbReference type="GO" id="GO:0008298">
    <property type="term" value="P:intracellular mRNA localization"/>
    <property type="evidence" value="ECO:0007669"/>
    <property type="project" value="TreeGrafter"/>
</dbReference>
<evidence type="ECO:0000313" key="2">
    <source>
        <dbReference type="EMBL" id="VDI56735.1"/>
    </source>
</evidence>
<dbReference type="GO" id="GO:0042175">
    <property type="term" value="C:nuclear outer membrane-endoplasmic reticulum membrane network"/>
    <property type="evidence" value="ECO:0007669"/>
    <property type="project" value="TreeGrafter"/>
</dbReference>
<comment type="caution">
    <text evidence="2">The sequence shown here is derived from an EMBL/GenBank/DDBJ whole genome shotgun (WGS) entry which is preliminary data.</text>
</comment>
<dbReference type="EMBL" id="UYJE01007645">
    <property type="protein sequence ID" value="VDI56735.1"/>
    <property type="molecule type" value="Genomic_DNA"/>
</dbReference>
<dbReference type="GO" id="GO:1990904">
    <property type="term" value="C:ribonucleoprotein complex"/>
    <property type="evidence" value="ECO:0007669"/>
    <property type="project" value="TreeGrafter"/>
</dbReference>
<evidence type="ECO:0008006" key="4">
    <source>
        <dbReference type="Google" id="ProtNLM"/>
    </source>
</evidence>
<reference evidence="2" key="1">
    <citation type="submission" date="2018-11" db="EMBL/GenBank/DDBJ databases">
        <authorList>
            <person name="Alioto T."/>
            <person name="Alioto T."/>
        </authorList>
    </citation>
    <scope>NUCLEOTIDE SEQUENCE</scope>
</reference>
<feature type="compositionally biased region" description="Basic and acidic residues" evidence="1">
    <location>
        <begin position="251"/>
        <end position="260"/>
    </location>
</feature>
<dbReference type="PANTHER" id="PTHR31027:SF2">
    <property type="entry name" value="LEBERCILIN DOMAIN-CONTAINING PROTEIN"/>
    <property type="match status" value="1"/>
</dbReference>
<accession>A0A8B6FZS6</accession>